<feature type="transmembrane region" description="Helical" evidence="10">
    <location>
        <begin position="78"/>
        <end position="97"/>
    </location>
</feature>
<protein>
    <recommendedName>
        <fullName evidence="11">EF-hand domain-containing protein</fullName>
    </recommendedName>
</protein>
<dbReference type="AlphaFoldDB" id="A0A9W7G0Z7"/>
<feature type="region of interest" description="Disordered" evidence="9">
    <location>
        <begin position="1"/>
        <end position="36"/>
    </location>
</feature>
<dbReference type="Pfam" id="PF00520">
    <property type="entry name" value="Ion_trans"/>
    <property type="match status" value="2"/>
</dbReference>
<dbReference type="PROSITE" id="PS50222">
    <property type="entry name" value="EF_HAND_2"/>
    <property type="match status" value="2"/>
</dbReference>
<dbReference type="InterPro" id="IPR043203">
    <property type="entry name" value="VGCC_Ca_Na"/>
</dbReference>
<dbReference type="PROSITE" id="PS00018">
    <property type="entry name" value="EF_HAND_1"/>
    <property type="match status" value="2"/>
</dbReference>
<evidence type="ECO:0000256" key="7">
    <source>
        <dbReference type="ARBA" id="ARBA00023136"/>
    </source>
</evidence>
<evidence type="ECO:0000256" key="5">
    <source>
        <dbReference type="ARBA" id="ARBA00022837"/>
    </source>
</evidence>
<dbReference type="GO" id="GO:0005248">
    <property type="term" value="F:voltage-gated sodium channel activity"/>
    <property type="evidence" value="ECO:0007669"/>
    <property type="project" value="TreeGrafter"/>
</dbReference>
<evidence type="ECO:0000313" key="13">
    <source>
        <dbReference type="Proteomes" id="UP001165065"/>
    </source>
</evidence>
<feature type="region of interest" description="Disordered" evidence="9">
    <location>
        <begin position="342"/>
        <end position="373"/>
    </location>
</feature>
<proteinExistence type="inferred from homology"/>
<accession>A0A9W7G0Z7</accession>
<dbReference type="SMART" id="SM00054">
    <property type="entry name" value="EFh"/>
    <property type="match status" value="2"/>
</dbReference>
<keyword evidence="4" id="KW-0677">Repeat</keyword>
<comment type="caution">
    <text evidence="12">The sequence shown here is derived from an EMBL/GenBank/DDBJ whole genome shotgun (WGS) entry which is preliminary data.</text>
</comment>
<feature type="transmembrane region" description="Helical" evidence="10">
    <location>
        <begin position="564"/>
        <end position="597"/>
    </location>
</feature>
<evidence type="ECO:0000256" key="8">
    <source>
        <dbReference type="SAM" id="Coils"/>
    </source>
</evidence>
<feature type="transmembrane region" description="Helical" evidence="10">
    <location>
        <begin position="653"/>
        <end position="681"/>
    </location>
</feature>
<evidence type="ECO:0000259" key="11">
    <source>
        <dbReference type="PROSITE" id="PS50222"/>
    </source>
</evidence>
<dbReference type="Proteomes" id="UP001165065">
    <property type="component" value="Unassembled WGS sequence"/>
</dbReference>
<evidence type="ECO:0000256" key="3">
    <source>
        <dbReference type="ARBA" id="ARBA00022692"/>
    </source>
</evidence>
<comment type="subcellular location">
    <subcellularLocation>
        <location evidence="1">Membrane</location>
        <topology evidence="1">Multi-pass membrane protein</topology>
    </subcellularLocation>
</comment>
<evidence type="ECO:0000313" key="12">
    <source>
        <dbReference type="EMBL" id="GMI28271.1"/>
    </source>
</evidence>
<dbReference type="PANTHER" id="PTHR10037">
    <property type="entry name" value="VOLTAGE-GATED CATION CHANNEL CALCIUM AND SODIUM"/>
    <property type="match status" value="1"/>
</dbReference>
<organism evidence="12 13">
    <name type="scientific">Triparma columacea</name>
    <dbReference type="NCBI Taxonomy" id="722753"/>
    <lineage>
        <taxon>Eukaryota</taxon>
        <taxon>Sar</taxon>
        <taxon>Stramenopiles</taxon>
        <taxon>Ochrophyta</taxon>
        <taxon>Bolidophyceae</taxon>
        <taxon>Parmales</taxon>
        <taxon>Triparmaceae</taxon>
        <taxon>Triparma</taxon>
    </lineage>
</organism>
<keyword evidence="3 10" id="KW-0812">Transmembrane</keyword>
<keyword evidence="7 10" id="KW-0472">Membrane</keyword>
<keyword evidence="8" id="KW-0175">Coiled coil</keyword>
<dbReference type="GO" id="GO:0005509">
    <property type="term" value="F:calcium ion binding"/>
    <property type="evidence" value="ECO:0007669"/>
    <property type="project" value="InterPro"/>
</dbReference>
<dbReference type="SUPFAM" id="SSF81324">
    <property type="entry name" value="Voltage-gated potassium channels"/>
    <property type="match status" value="2"/>
</dbReference>
<dbReference type="GO" id="GO:0043226">
    <property type="term" value="C:organelle"/>
    <property type="evidence" value="ECO:0007669"/>
    <property type="project" value="UniProtKB-ARBA"/>
</dbReference>
<evidence type="ECO:0000256" key="2">
    <source>
        <dbReference type="ARBA" id="ARBA00005253"/>
    </source>
</evidence>
<feature type="domain" description="EF-hand" evidence="11">
    <location>
        <begin position="714"/>
        <end position="749"/>
    </location>
</feature>
<dbReference type="Gene3D" id="1.10.287.70">
    <property type="match status" value="2"/>
</dbReference>
<keyword evidence="5" id="KW-0106">Calcium</keyword>
<dbReference type="SUPFAM" id="SSF47473">
    <property type="entry name" value="EF-hand"/>
    <property type="match status" value="1"/>
</dbReference>
<dbReference type="EMBL" id="BRYA01000661">
    <property type="protein sequence ID" value="GMI28271.1"/>
    <property type="molecule type" value="Genomic_DNA"/>
</dbReference>
<dbReference type="InterPro" id="IPR027359">
    <property type="entry name" value="Volt_channel_dom_sf"/>
</dbReference>
<feature type="domain" description="EF-hand" evidence="11">
    <location>
        <begin position="750"/>
        <end position="785"/>
    </location>
</feature>
<keyword evidence="13" id="KW-1185">Reference proteome</keyword>
<evidence type="ECO:0000256" key="10">
    <source>
        <dbReference type="SAM" id="Phobius"/>
    </source>
</evidence>
<dbReference type="Gene3D" id="1.10.238.10">
    <property type="entry name" value="EF-hand"/>
    <property type="match status" value="1"/>
</dbReference>
<feature type="transmembrane region" description="Helical" evidence="10">
    <location>
        <begin position="292"/>
        <end position="315"/>
    </location>
</feature>
<comment type="similarity">
    <text evidence="2">Belongs to the centrin family.</text>
</comment>
<evidence type="ECO:0000256" key="9">
    <source>
        <dbReference type="SAM" id="MobiDB-lite"/>
    </source>
</evidence>
<keyword evidence="6 10" id="KW-1133">Transmembrane helix</keyword>
<dbReference type="PANTHER" id="PTHR10037:SF62">
    <property type="entry name" value="SODIUM CHANNEL PROTEIN 60E"/>
    <property type="match status" value="1"/>
</dbReference>
<dbReference type="FunFam" id="1.10.238.10:FF:000178">
    <property type="entry name" value="Calmodulin-2 A"/>
    <property type="match status" value="1"/>
</dbReference>
<evidence type="ECO:0000256" key="1">
    <source>
        <dbReference type="ARBA" id="ARBA00004141"/>
    </source>
</evidence>
<evidence type="ECO:0000256" key="4">
    <source>
        <dbReference type="ARBA" id="ARBA00022737"/>
    </source>
</evidence>
<dbReference type="InterPro" id="IPR002048">
    <property type="entry name" value="EF_hand_dom"/>
</dbReference>
<feature type="transmembrane region" description="Helical" evidence="10">
    <location>
        <begin position="147"/>
        <end position="166"/>
    </location>
</feature>
<dbReference type="CDD" id="cd00051">
    <property type="entry name" value="EFh"/>
    <property type="match status" value="1"/>
</dbReference>
<feature type="transmembrane region" description="Helical" evidence="10">
    <location>
        <begin position="448"/>
        <end position="468"/>
    </location>
</feature>
<dbReference type="Gene3D" id="1.20.120.350">
    <property type="entry name" value="Voltage-gated potassium channels. Chain C"/>
    <property type="match status" value="2"/>
</dbReference>
<feature type="transmembrane region" description="Helical" evidence="10">
    <location>
        <begin position="187"/>
        <end position="220"/>
    </location>
</feature>
<dbReference type="OrthoDB" id="416585at2759"/>
<feature type="coiled-coil region" evidence="8">
    <location>
        <begin position="681"/>
        <end position="711"/>
    </location>
</feature>
<dbReference type="InterPro" id="IPR018247">
    <property type="entry name" value="EF_Hand_1_Ca_BS"/>
</dbReference>
<evidence type="ECO:0000256" key="6">
    <source>
        <dbReference type="ARBA" id="ARBA00022989"/>
    </source>
</evidence>
<dbReference type="GO" id="GO:0001518">
    <property type="term" value="C:voltage-gated sodium channel complex"/>
    <property type="evidence" value="ECO:0007669"/>
    <property type="project" value="TreeGrafter"/>
</dbReference>
<dbReference type="Pfam" id="PF13499">
    <property type="entry name" value="EF-hand_7"/>
    <property type="match status" value="1"/>
</dbReference>
<gene>
    <name evidence="12" type="ORF">TrCOL_g13053</name>
</gene>
<sequence>MAGAQGGGTQSEDVLQFPKDSSNSEDNEGDAGVLEGEEGPFVTDKYILPDEWSGLGRMYILSVGIPARNIALSDTFNGIILVAIIIAGLLVGIQTYAGMETNTVVVTIDNVILVTFCVEITLKMCGEGLAPWRYFTSKEWRWNNFDFIIVMLCMPFVDLGNSIALLRLFRLMRLAKLVRKVPQLQMIIMGLVGGLSSIGYILLLLFLVFYLFAIAGIYAFRENDPWHYGDLWTALLTLFRASTLEDWTDIMYINMFGCDTYMNIYISDEARQPDNREYWCTFPQEKYWLTQIYFLFFIIISALVMLSLFVGAVTMSMTESMDEMKKEDEEKNKAKMKAKQLKKLAESSSVRGGGFEKSNSGVGKDSASVRSSRRSSTNTLSIIVGLGDVEGEKIAETSRMQKLMLGAWEGIDLTTLMNEDLKTFENPIRNAYYKAAMKSKTVVEDERFVNFITLVIVAAGALVGLQTYDGYAEDEITLKCETGRCEVVKLIDFVILLIFTAEILLKFIAADSAPLRVLKDAWNAFDFLIVLGSWTLGGGMITMLRLLRLLRVLKLVKAFPQLQVIVSALMMGMASIGYIGVILMLVFYVFAIIGMILFKDNDPWHFGTLHIAMLSLFRASTFEDWTDIMYINMNGCDQYGYSEMPDLCTTPVALGWVSGMFFVIFVIIGGLVLLTLFIGVVSTSMDEAQAAQKEEQEMEQKVKDLQEEKNVDPSEIELYRQIFSMLDLDGGGTIEEEELRVGLQSIGKNPSDNELAAMLKQVDEDESGEIDLAEFISFMLNLKQGREDTNVDDKVKARDEWERKYGNSHSPPPVVKGALSAVKIHPSG</sequence>
<reference evidence="13" key="1">
    <citation type="journal article" date="2023" name="Commun. Biol.">
        <title>Genome analysis of Parmales, the sister group of diatoms, reveals the evolutionary specialization of diatoms from phago-mixotrophs to photoautotrophs.</title>
        <authorList>
            <person name="Ban H."/>
            <person name="Sato S."/>
            <person name="Yoshikawa S."/>
            <person name="Yamada K."/>
            <person name="Nakamura Y."/>
            <person name="Ichinomiya M."/>
            <person name="Sato N."/>
            <person name="Blanc-Mathieu R."/>
            <person name="Endo H."/>
            <person name="Kuwata A."/>
            <person name="Ogata H."/>
        </authorList>
    </citation>
    <scope>NUCLEOTIDE SEQUENCE [LARGE SCALE GENOMIC DNA]</scope>
</reference>
<name>A0A9W7G0Z7_9STRA</name>
<feature type="transmembrane region" description="Helical" evidence="10">
    <location>
        <begin position="521"/>
        <end position="544"/>
    </location>
</feature>
<dbReference type="InterPro" id="IPR005821">
    <property type="entry name" value="Ion_trans_dom"/>
</dbReference>
<dbReference type="InterPro" id="IPR011992">
    <property type="entry name" value="EF-hand-dom_pair"/>
</dbReference>